<evidence type="ECO:0000313" key="13">
    <source>
        <dbReference type="EMBL" id="PJI91747.1"/>
    </source>
</evidence>
<dbReference type="InterPro" id="IPR006664">
    <property type="entry name" value="OMP_bac"/>
</dbReference>
<feature type="chain" id="PRO_5014818769" evidence="11">
    <location>
        <begin position="33"/>
        <end position="1446"/>
    </location>
</feature>
<dbReference type="Pfam" id="PF22544">
    <property type="entry name" value="HYDIN_VesB_CFA65-like_Ig"/>
    <property type="match status" value="1"/>
</dbReference>
<dbReference type="InterPro" id="IPR050330">
    <property type="entry name" value="Bact_OuterMem_StrucFunc"/>
</dbReference>
<feature type="compositionally biased region" description="Low complexity" evidence="10">
    <location>
        <begin position="705"/>
        <end position="714"/>
    </location>
</feature>
<dbReference type="Pfam" id="PF24346">
    <property type="entry name" value="DUF7507"/>
    <property type="match status" value="1"/>
</dbReference>
<feature type="compositionally biased region" description="Acidic residues" evidence="10">
    <location>
        <begin position="664"/>
        <end position="681"/>
    </location>
</feature>
<protein>
    <submittedName>
        <fullName evidence="13">CshA-type fibril repeat protein</fullName>
    </submittedName>
</protein>
<dbReference type="CDD" id="cd07185">
    <property type="entry name" value="OmpA_C-like"/>
    <property type="match status" value="1"/>
</dbReference>
<evidence type="ECO:0000259" key="12">
    <source>
        <dbReference type="PROSITE" id="PS51123"/>
    </source>
</evidence>
<evidence type="ECO:0000256" key="9">
    <source>
        <dbReference type="PROSITE-ProRule" id="PRU00473"/>
    </source>
</evidence>
<dbReference type="SUPFAM" id="SSF103088">
    <property type="entry name" value="OmpA-like"/>
    <property type="match status" value="1"/>
</dbReference>
<dbReference type="Proteomes" id="UP000228531">
    <property type="component" value="Unassembled WGS sequence"/>
</dbReference>
<evidence type="ECO:0000256" key="8">
    <source>
        <dbReference type="ARBA" id="ARBA00023273"/>
    </source>
</evidence>
<feature type="region of interest" description="Disordered" evidence="10">
    <location>
        <begin position="110"/>
        <end position="132"/>
    </location>
</feature>
<evidence type="ECO:0000256" key="6">
    <source>
        <dbReference type="ARBA" id="ARBA00023136"/>
    </source>
</evidence>
<keyword evidence="8" id="KW-0966">Cell projection</keyword>
<dbReference type="InterPro" id="IPR053879">
    <property type="entry name" value="HYDIN_VesB_CFA65-like_Ig"/>
</dbReference>
<dbReference type="InterPro" id="IPR006665">
    <property type="entry name" value="OmpA-like"/>
</dbReference>
<dbReference type="PANTHER" id="PTHR30329">
    <property type="entry name" value="STATOR ELEMENT OF FLAGELLAR MOTOR COMPLEX"/>
    <property type="match status" value="1"/>
</dbReference>
<dbReference type="InterPro" id="IPR026395">
    <property type="entry name" value="CshA_fibril"/>
</dbReference>
<dbReference type="PROSITE" id="PS51123">
    <property type="entry name" value="OMPA_2"/>
    <property type="match status" value="1"/>
</dbReference>
<sequence length="1446" mass="150430">MRKTTLWAGAGLGQLALGIATISMGVATPQFAQAQAVPGAPTNPAANCTWNWDYWLIEDGYVANQIPTNYNPAKNFLTTGANTPAIFNFATTDLGTNQWYTPSVAGTSVGTLDDGDFPTESTSPEDSERFSGVGYFIGEPGTTKTITFTDTGRNDGHVFAVFNSNNEQIVRFPGRDQGPGSETAPAYYAGPPGGTSTDFEADGGVNVGTAWSITLSFTVPNDGEYYLHYIATDENNLIEFATNNACQLPELTTTQSADISDTINDDGTVDVTYTVTLTNSGELNFDDVDLTALLADAAQLGTNLSDVTVDNASAGIANAGFDGTAANDDLITGTTPLDTGETLTVTYTVQINADAVGALPTSVTSTGTLPNGDTVTDVSDNDTADENEGTDGAEIDATEANGSNTTVVALPTTPTAADDTPAPAAPETDVVVDVLGNDTDLGTDGTGDEVPLDAETVSLVVPAGTDPANVTTVDGDVTQLVVPDEGTWTVNPTTGAITFAPEDGFIGDPTPVDYTVEDDNGNLSNEATVTVTYTDPGPEIELVQTVTGISDTNGDGIFGNAGDTILYEYTAENTGDTGLADLVIDDNGLGDLNPAGVSFDDSGIENITLAPDDGPVVVATAEYIIQDGDTGDLETQPTITSTAVALDDAGDVVVDGGDTVPLFDENDDQLDPVTDDSDTGSEPEIPQGGADGSTAVPTAVDTPSTTDTDGTAGNDADEATVVTLPVIAPEISVETSNGDAPIADGGTDTQPPSVAGVEQTITYTITNDGFETLTLDDPVLEAGSTTNITNGDDGVVFGDLSATSLEPGETATFTVTYTPELDGAYDFDIVVPNNDAQDDEDESDYNIAVAGNSEGAPEIDVTSSVSGAMPDGGEDDVGEPIVGEEQTITYTVTNDGTDTLTLENPTISGETNLDGPVTVVNPDVLVLEPGETTTFTVTFTPLEEGEFGFDIVLPNDDADEAPYDIAVIGSASVFDQEALERVLSEDLQNTTELISRSASDISRRAADRLSGHACGQQISDKLSDHPIRFANDKFFIDEANQRILDEIAHLLNQCVSANFIVAGHTDSDESDAYNLVLSQNRVDAVQDALVARGISADRLQAQGFGESRPIATNATEEGQALNRRVEFILVGGDDVATGTGRCGEDSQTIRTLDGAAGNAGGSLTGRYGSEGYNCVTGAYQTLWADLSVIHTEDASTTGRLSFGGSRDRQANGRLFGQFIEGYVSKTDVVDEDVTGEITGVGVHGGLYGANRSEGGLLLSYYGSAAVGRHFFDVVAGTEVDGHYTYGGVFIGGAVGGERVYETLTLAPRVGVDLAYAVAVGSEISIDDVDLDIDPGRYGRIFVETDLTRSVQNGEVELTPRLFCAISGDEDADCGYGASLSYATLADDAQAVWDVMLGYDRIGDTHTTSLNLAHTTPVFDEWGVSRSSVGANINGSVDAAQTVEFRW</sequence>
<evidence type="ECO:0000256" key="5">
    <source>
        <dbReference type="ARBA" id="ARBA00023069"/>
    </source>
</evidence>
<feature type="signal peptide" evidence="11">
    <location>
        <begin position="1"/>
        <end position="32"/>
    </location>
</feature>
<dbReference type="PANTHER" id="PTHR30329:SF21">
    <property type="entry name" value="LIPOPROTEIN YIAD-RELATED"/>
    <property type="match status" value="1"/>
</dbReference>
<evidence type="ECO:0000256" key="7">
    <source>
        <dbReference type="ARBA" id="ARBA00023237"/>
    </source>
</evidence>
<evidence type="ECO:0000256" key="10">
    <source>
        <dbReference type="SAM" id="MobiDB-lite"/>
    </source>
</evidence>
<dbReference type="InterPro" id="IPR036737">
    <property type="entry name" value="OmpA-like_sf"/>
</dbReference>
<dbReference type="Gene3D" id="2.60.40.10">
    <property type="entry name" value="Immunoglobulins"/>
    <property type="match status" value="2"/>
</dbReference>
<proteinExistence type="predicted"/>
<name>A0A2M8WLE2_9RHOB</name>
<dbReference type="InterPro" id="IPR013783">
    <property type="entry name" value="Ig-like_fold"/>
</dbReference>
<keyword evidence="6 9" id="KW-0472">Membrane</keyword>
<evidence type="ECO:0000256" key="2">
    <source>
        <dbReference type="ARBA" id="ARBA00004442"/>
    </source>
</evidence>
<keyword evidence="5" id="KW-0969">Cilium</keyword>
<keyword evidence="4" id="KW-0963">Cytoplasm</keyword>
<evidence type="ECO:0000256" key="4">
    <source>
        <dbReference type="ARBA" id="ARBA00022490"/>
    </source>
</evidence>
<feature type="region of interest" description="Disordered" evidence="10">
    <location>
        <begin position="655"/>
        <end position="717"/>
    </location>
</feature>
<dbReference type="PROSITE" id="PS50194">
    <property type="entry name" value="FILAMIN_REPEAT"/>
    <property type="match status" value="1"/>
</dbReference>
<keyword evidence="14" id="KW-1185">Reference proteome</keyword>
<comment type="subcellular location">
    <subcellularLocation>
        <location evidence="2">Cell outer membrane</location>
    </subcellularLocation>
    <subcellularLocation>
        <location evidence="1">Cell projection</location>
        <location evidence="1">Cilium</location>
    </subcellularLocation>
    <subcellularLocation>
        <location evidence="3">Cytoplasm</location>
    </subcellularLocation>
</comment>
<keyword evidence="11" id="KW-0732">Signal</keyword>
<dbReference type="InterPro" id="IPR017868">
    <property type="entry name" value="Filamin/ABP280_repeat-like"/>
</dbReference>
<reference evidence="13 14" key="1">
    <citation type="submission" date="2017-11" db="EMBL/GenBank/DDBJ databases">
        <title>Genomic Encyclopedia of Archaeal and Bacterial Type Strains, Phase II (KMG-II): From Individual Species to Whole Genera.</title>
        <authorList>
            <person name="Goeker M."/>
        </authorList>
    </citation>
    <scope>NUCLEOTIDE SEQUENCE [LARGE SCALE GENOMIC DNA]</scope>
    <source>
        <strain evidence="13 14">DSM 29128</strain>
    </source>
</reference>
<feature type="compositionally biased region" description="Polar residues" evidence="10">
    <location>
        <begin position="362"/>
        <end position="378"/>
    </location>
</feature>
<keyword evidence="7" id="KW-0998">Cell outer membrane</keyword>
<feature type="compositionally biased region" description="Acidic residues" evidence="10">
    <location>
        <begin position="379"/>
        <end position="397"/>
    </location>
</feature>
<gene>
    <name evidence="13" type="ORF">BC777_0583</name>
</gene>
<dbReference type="InterPro" id="IPR055354">
    <property type="entry name" value="DUF7507"/>
</dbReference>
<dbReference type="GO" id="GO:0009279">
    <property type="term" value="C:cell outer membrane"/>
    <property type="evidence" value="ECO:0007669"/>
    <property type="project" value="UniProtKB-SubCell"/>
</dbReference>
<feature type="region of interest" description="Disordered" evidence="10">
    <location>
        <begin position="362"/>
        <end position="399"/>
    </location>
</feature>
<accession>A0A2M8WLE2</accession>
<evidence type="ECO:0000313" key="14">
    <source>
        <dbReference type="Proteomes" id="UP000228531"/>
    </source>
</evidence>
<dbReference type="RefSeq" id="WP_168769061.1">
    <property type="nucleotide sequence ID" value="NZ_PGTY01000001.1"/>
</dbReference>
<dbReference type="GO" id="GO:0005737">
    <property type="term" value="C:cytoplasm"/>
    <property type="evidence" value="ECO:0007669"/>
    <property type="project" value="UniProtKB-SubCell"/>
</dbReference>
<dbReference type="PRINTS" id="PR01021">
    <property type="entry name" value="OMPADOMAIN"/>
</dbReference>
<dbReference type="Pfam" id="PF19076">
    <property type="entry name" value="CshA_repeat"/>
    <property type="match status" value="1"/>
</dbReference>
<dbReference type="Pfam" id="PF00691">
    <property type="entry name" value="OmpA"/>
    <property type="match status" value="1"/>
</dbReference>
<feature type="domain" description="OmpA-like" evidence="12">
    <location>
        <begin position="1016"/>
        <end position="1133"/>
    </location>
</feature>
<dbReference type="EMBL" id="PGTY01000001">
    <property type="protein sequence ID" value="PJI91747.1"/>
    <property type="molecule type" value="Genomic_DNA"/>
</dbReference>
<evidence type="ECO:0000256" key="11">
    <source>
        <dbReference type="SAM" id="SignalP"/>
    </source>
</evidence>
<dbReference type="Gene3D" id="3.30.1330.60">
    <property type="entry name" value="OmpA-like domain"/>
    <property type="match status" value="1"/>
</dbReference>
<evidence type="ECO:0000256" key="3">
    <source>
        <dbReference type="ARBA" id="ARBA00004496"/>
    </source>
</evidence>
<organism evidence="13 14">
    <name type="scientific">Yoonia maricola</name>
    <dbReference type="NCBI Taxonomy" id="420999"/>
    <lineage>
        <taxon>Bacteria</taxon>
        <taxon>Pseudomonadati</taxon>
        <taxon>Pseudomonadota</taxon>
        <taxon>Alphaproteobacteria</taxon>
        <taxon>Rhodobacterales</taxon>
        <taxon>Paracoccaceae</taxon>
        <taxon>Yoonia</taxon>
    </lineage>
</organism>
<comment type="caution">
    <text evidence="13">The sequence shown here is derived from an EMBL/GenBank/DDBJ whole genome shotgun (WGS) entry which is preliminary data.</text>
</comment>
<evidence type="ECO:0000256" key="1">
    <source>
        <dbReference type="ARBA" id="ARBA00004138"/>
    </source>
</evidence>